<organism evidence="2 3">
    <name type="scientific">Gulo gulo</name>
    <name type="common">Wolverine</name>
    <name type="synonym">Gluton</name>
    <dbReference type="NCBI Taxonomy" id="48420"/>
    <lineage>
        <taxon>Eukaryota</taxon>
        <taxon>Metazoa</taxon>
        <taxon>Chordata</taxon>
        <taxon>Craniata</taxon>
        <taxon>Vertebrata</taxon>
        <taxon>Euteleostomi</taxon>
        <taxon>Mammalia</taxon>
        <taxon>Eutheria</taxon>
        <taxon>Laurasiatheria</taxon>
        <taxon>Carnivora</taxon>
        <taxon>Caniformia</taxon>
        <taxon>Musteloidea</taxon>
        <taxon>Mustelidae</taxon>
        <taxon>Guloninae</taxon>
        <taxon>Gulo</taxon>
    </lineage>
</organism>
<keyword evidence="3" id="KW-1185">Reference proteome</keyword>
<dbReference type="Proteomes" id="UP000269945">
    <property type="component" value="Unassembled WGS sequence"/>
</dbReference>
<dbReference type="AlphaFoldDB" id="A0A9X9PW80"/>
<feature type="region of interest" description="Disordered" evidence="1">
    <location>
        <begin position="33"/>
        <end position="73"/>
    </location>
</feature>
<comment type="caution">
    <text evidence="2">The sequence shown here is derived from an EMBL/GenBank/DDBJ whole genome shotgun (WGS) entry which is preliminary data.</text>
</comment>
<sequence>MQVTNAALRSGAPEQGPRPVLLTRARQDGLWAFSPSESPEYRPSQGRRWKWRAGTKSPLDSGRLDLMGQSRTLGANSPRKDMVTFAFVKVGMFSQSICNLIW</sequence>
<evidence type="ECO:0000313" key="3">
    <source>
        <dbReference type="Proteomes" id="UP000269945"/>
    </source>
</evidence>
<dbReference type="EMBL" id="CYRY02004873">
    <property type="protein sequence ID" value="VCW69334.1"/>
    <property type="molecule type" value="Genomic_DNA"/>
</dbReference>
<evidence type="ECO:0000256" key="1">
    <source>
        <dbReference type="SAM" id="MobiDB-lite"/>
    </source>
</evidence>
<feature type="region of interest" description="Disordered" evidence="1">
    <location>
        <begin position="1"/>
        <end position="20"/>
    </location>
</feature>
<name>A0A9X9PW80_GULGU</name>
<evidence type="ECO:0000313" key="2">
    <source>
        <dbReference type="EMBL" id="VCW69334.1"/>
    </source>
</evidence>
<reference evidence="2 3" key="1">
    <citation type="submission" date="2018-10" db="EMBL/GenBank/DDBJ databases">
        <authorList>
            <person name="Ekblom R."/>
            <person name="Jareborg N."/>
        </authorList>
    </citation>
    <scope>NUCLEOTIDE SEQUENCE [LARGE SCALE GENOMIC DNA]</scope>
    <source>
        <tissue evidence="2">Muscle</tissue>
    </source>
</reference>
<proteinExistence type="predicted"/>
<gene>
    <name evidence="2" type="ORF">BN2614_LOCUS1</name>
</gene>
<protein>
    <submittedName>
        <fullName evidence="2">Uncharacterized protein</fullName>
    </submittedName>
</protein>
<accession>A0A9X9PW80</accession>